<evidence type="ECO:0000259" key="7">
    <source>
        <dbReference type="PROSITE" id="PS50157"/>
    </source>
</evidence>
<dbReference type="InterPro" id="IPR057026">
    <property type="entry name" value="Znf-C2H2_ascomycetes"/>
</dbReference>
<evidence type="ECO:0000256" key="3">
    <source>
        <dbReference type="ARBA" id="ARBA00022771"/>
    </source>
</evidence>
<dbReference type="Pfam" id="PF24537">
    <property type="entry name" value="zf-C2H2_fungi"/>
    <property type="match status" value="1"/>
</dbReference>
<gene>
    <name evidence="8" type="ORF">CABS02_02461</name>
</gene>
<evidence type="ECO:0000256" key="1">
    <source>
        <dbReference type="ARBA" id="ARBA00022723"/>
    </source>
</evidence>
<evidence type="ECO:0000256" key="2">
    <source>
        <dbReference type="ARBA" id="ARBA00022737"/>
    </source>
</evidence>
<feature type="compositionally biased region" description="Low complexity" evidence="6">
    <location>
        <begin position="173"/>
        <end position="187"/>
    </location>
</feature>
<dbReference type="GO" id="GO:0000977">
    <property type="term" value="F:RNA polymerase II transcription regulatory region sequence-specific DNA binding"/>
    <property type="evidence" value="ECO:0007669"/>
    <property type="project" value="TreeGrafter"/>
</dbReference>
<dbReference type="SUPFAM" id="SSF57667">
    <property type="entry name" value="beta-beta-alpha zinc fingers"/>
    <property type="match status" value="1"/>
</dbReference>
<evidence type="ECO:0000256" key="5">
    <source>
        <dbReference type="PROSITE-ProRule" id="PRU00042"/>
    </source>
</evidence>
<feature type="compositionally biased region" description="Basic and acidic residues" evidence="6">
    <location>
        <begin position="203"/>
        <end position="250"/>
    </location>
</feature>
<feature type="non-terminal residue" evidence="8">
    <location>
        <position position="1"/>
    </location>
</feature>
<keyword evidence="1" id="KW-0479">Metal-binding</keyword>
<dbReference type="PANTHER" id="PTHR24409:SF295">
    <property type="entry name" value="AZ2-RELATED"/>
    <property type="match status" value="1"/>
</dbReference>
<comment type="caution">
    <text evidence="8">The sequence shown here is derived from an EMBL/GenBank/DDBJ whole genome shotgun (WGS) entry which is preliminary data.</text>
</comment>
<feature type="compositionally biased region" description="Polar residues" evidence="6">
    <location>
        <begin position="354"/>
        <end position="379"/>
    </location>
</feature>
<protein>
    <recommendedName>
        <fullName evidence="7">C2H2-type domain-containing protein</fullName>
    </recommendedName>
</protein>
<feature type="compositionally biased region" description="Low complexity" evidence="6">
    <location>
        <begin position="316"/>
        <end position="327"/>
    </location>
</feature>
<evidence type="ECO:0000256" key="4">
    <source>
        <dbReference type="ARBA" id="ARBA00022833"/>
    </source>
</evidence>
<keyword evidence="3 5" id="KW-0863">Zinc-finger</keyword>
<reference evidence="8" key="1">
    <citation type="submission" date="2019-01" db="EMBL/GenBank/DDBJ databases">
        <title>Colletotrichum abscissum LGMF1257.</title>
        <authorList>
            <person name="Baroncelli R."/>
        </authorList>
    </citation>
    <scope>NUCLEOTIDE SEQUENCE</scope>
    <source>
        <strain evidence="8">Ca142</strain>
    </source>
</reference>
<dbReference type="GO" id="GO:0000981">
    <property type="term" value="F:DNA-binding transcription factor activity, RNA polymerase II-specific"/>
    <property type="evidence" value="ECO:0007669"/>
    <property type="project" value="TreeGrafter"/>
</dbReference>
<dbReference type="EMBL" id="SDAQ01000008">
    <property type="protein sequence ID" value="KAI3557357.1"/>
    <property type="molecule type" value="Genomic_DNA"/>
</dbReference>
<dbReference type="InterPro" id="IPR036236">
    <property type="entry name" value="Znf_C2H2_sf"/>
</dbReference>
<dbReference type="InterPro" id="IPR013087">
    <property type="entry name" value="Znf_C2H2_type"/>
</dbReference>
<evidence type="ECO:0000256" key="6">
    <source>
        <dbReference type="SAM" id="MobiDB-lite"/>
    </source>
</evidence>
<feature type="region of interest" description="Disordered" evidence="6">
    <location>
        <begin position="525"/>
        <end position="590"/>
    </location>
</feature>
<keyword evidence="9" id="KW-1185">Reference proteome</keyword>
<dbReference type="PROSITE" id="PS00028">
    <property type="entry name" value="ZINC_FINGER_C2H2_1"/>
    <property type="match status" value="1"/>
</dbReference>
<dbReference type="OrthoDB" id="3524154at2759"/>
<sequence length="768" mass="84291">SGHSASSDNICSSHSSTPSGPDLFLLVPRLDRRTQQFLVFPFSVSSRPRPLRDARERDRQRQPFSACIGPRSQPTANPTAIATHGLQDDRLGLGRFSYPTAIRTLDISRPITHDARASVTINLSGAASAGIVNPQPATAQIQADIMEAPSRYREPAGLPSIFIDSNPRDSNRFDSSSYSSSVAIPGSGDRINAPPPLPPPRLPFDDPHMHHQEPRQHYRDPSSYSPREHSYHDSLGSLDDRPHYMRSGYRHDEGYASMGSSSASASTRSECSLPSISAGFGLHHNQFQFQSGADAFTDMKKKLAPLKTFDNKPPGSLLSASSTSSTSDPFSRRLSGDMRVPPLSVPTSLPLHLKTSNLLDSPDRYTQTPHSALSPSPRSQPFHLGQDYRSPRSVSDLDRSPPTRTRRNNSDDASSHSYEVEEMEMEETNSMKRLRIEDPMRAHYDGAGAKRRASADPDDSVPLGFTTQSDLLRRRDGNQRGSPTPRLSVIPQGSISSPSGRAGSYSSNLSLLTGSITSMGSSSFGRVSPGGLSPGGISPGGTDPSCSSPYSASMSLNPSPRGSLSRAPHQRTISESRPLASPRKLTEVSKPGGTKISGFFMCDCCPKKPKKFESAEELASHEAEKQYECSFCGNRFKNKNEAERHQNSLHVRRHSWSCSALNGYDRAFHDSTNRPGEADSCGYCGEEFPRNGRGPGASAPRHATDQDWEERIRHLQEVHKFRECNSSKKFFRADHFRQHLKHSHAGTSGKWTNMLENACMLDEDPTPR</sequence>
<dbReference type="AlphaFoldDB" id="A0A9Q0B9M9"/>
<dbReference type="GO" id="GO:0008270">
    <property type="term" value="F:zinc ion binding"/>
    <property type="evidence" value="ECO:0007669"/>
    <property type="project" value="UniProtKB-KW"/>
</dbReference>
<feature type="region of interest" description="Disordered" evidence="6">
    <location>
        <begin position="307"/>
        <end position="505"/>
    </location>
</feature>
<keyword evidence="4" id="KW-0862">Zinc</keyword>
<evidence type="ECO:0000313" key="8">
    <source>
        <dbReference type="EMBL" id="KAI3557357.1"/>
    </source>
</evidence>
<feature type="region of interest" description="Disordered" evidence="6">
    <location>
        <begin position="47"/>
        <end position="78"/>
    </location>
</feature>
<proteinExistence type="predicted"/>
<feature type="compositionally biased region" description="Low complexity" evidence="6">
    <location>
        <begin position="340"/>
        <end position="353"/>
    </location>
</feature>
<dbReference type="GO" id="GO:0005634">
    <property type="term" value="C:nucleus"/>
    <property type="evidence" value="ECO:0007669"/>
    <property type="project" value="TreeGrafter"/>
</dbReference>
<dbReference type="PANTHER" id="PTHR24409">
    <property type="entry name" value="ZINC FINGER PROTEIN 142"/>
    <property type="match status" value="1"/>
</dbReference>
<feature type="compositionally biased region" description="Basic and acidic residues" evidence="6">
    <location>
        <begin position="50"/>
        <end position="61"/>
    </location>
</feature>
<feature type="compositionally biased region" description="Low complexity" evidence="6">
    <location>
        <begin position="545"/>
        <end position="555"/>
    </location>
</feature>
<accession>A0A9Q0B9M9</accession>
<feature type="region of interest" description="Disordered" evidence="6">
    <location>
        <begin position="157"/>
        <end position="250"/>
    </location>
</feature>
<evidence type="ECO:0000313" key="9">
    <source>
        <dbReference type="Proteomes" id="UP001056436"/>
    </source>
</evidence>
<dbReference type="Gene3D" id="3.30.160.60">
    <property type="entry name" value="Classic Zinc Finger"/>
    <property type="match status" value="1"/>
</dbReference>
<organism evidence="8 9">
    <name type="scientific">Colletotrichum abscissum</name>
    <dbReference type="NCBI Taxonomy" id="1671311"/>
    <lineage>
        <taxon>Eukaryota</taxon>
        <taxon>Fungi</taxon>
        <taxon>Dikarya</taxon>
        <taxon>Ascomycota</taxon>
        <taxon>Pezizomycotina</taxon>
        <taxon>Sordariomycetes</taxon>
        <taxon>Hypocreomycetidae</taxon>
        <taxon>Glomerellales</taxon>
        <taxon>Glomerellaceae</taxon>
        <taxon>Colletotrichum</taxon>
        <taxon>Colletotrichum acutatum species complex</taxon>
    </lineage>
</organism>
<feature type="compositionally biased region" description="Pro residues" evidence="6">
    <location>
        <begin position="193"/>
        <end position="202"/>
    </location>
</feature>
<feature type="compositionally biased region" description="Low complexity" evidence="6">
    <location>
        <begin position="493"/>
        <end position="505"/>
    </location>
</feature>
<dbReference type="PROSITE" id="PS50157">
    <property type="entry name" value="ZINC_FINGER_C2H2_2"/>
    <property type="match status" value="1"/>
</dbReference>
<keyword evidence="2" id="KW-0677">Repeat</keyword>
<feature type="domain" description="C2H2-type" evidence="7">
    <location>
        <begin position="627"/>
        <end position="655"/>
    </location>
</feature>
<feature type="compositionally biased region" description="Basic and acidic residues" evidence="6">
    <location>
        <begin position="434"/>
        <end position="444"/>
    </location>
</feature>
<dbReference type="Proteomes" id="UP001056436">
    <property type="component" value="Unassembled WGS sequence"/>
</dbReference>
<name>A0A9Q0B9M9_9PEZI</name>